<keyword evidence="3 4" id="KW-0732">Signal</keyword>
<keyword evidence="6" id="KW-1185">Reference proteome</keyword>
<reference evidence="5 6" key="1">
    <citation type="submission" date="2016-07" db="EMBL/GenBank/DDBJ databases">
        <title>Multiple horizontal gene transfer events from other fungi enriched the ability of initially mycotrophic Trichoderma (Ascomycota) to feed on dead plant biomass.</title>
        <authorList>
            <consortium name="DOE Joint Genome Institute"/>
            <person name="Aerts A."/>
            <person name="Atanasova L."/>
            <person name="Chenthamara K."/>
            <person name="Zhang J."/>
            <person name="Grujic M."/>
            <person name="Henrissat B."/>
            <person name="Kuo A."/>
            <person name="Salamov A."/>
            <person name="Lipzen A."/>
            <person name="Labutti K."/>
            <person name="Barry K."/>
            <person name="Miao Y."/>
            <person name="Rahimi M.J."/>
            <person name="Shen Q."/>
            <person name="Grigoriev I.V."/>
            <person name="Kubicek C.P."/>
            <person name="Druzhinina I.S."/>
        </authorList>
    </citation>
    <scope>NUCLEOTIDE SEQUENCE [LARGE SCALE GENOMIC DNA]</scope>
    <source>
        <strain evidence="5 6">ATCC 18648</strain>
    </source>
</reference>
<evidence type="ECO:0000313" key="5">
    <source>
        <dbReference type="EMBL" id="PTB71265.1"/>
    </source>
</evidence>
<evidence type="ECO:0000256" key="2">
    <source>
        <dbReference type="ARBA" id="ARBA00022525"/>
    </source>
</evidence>
<accession>A0A2T4BPM4</accession>
<dbReference type="AlphaFoldDB" id="A0A2T4BPM4"/>
<comment type="subcellular location">
    <subcellularLocation>
        <location evidence="1">Secreted</location>
    </subcellularLocation>
</comment>
<dbReference type="InterPro" id="IPR004153">
    <property type="entry name" value="CXCXC_repeat"/>
</dbReference>
<dbReference type="Proteomes" id="UP000240760">
    <property type="component" value="Unassembled WGS sequence"/>
</dbReference>
<dbReference type="EMBL" id="KZ679150">
    <property type="protein sequence ID" value="PTB71265.1"/>
    <property type="molecule type" value="Genomic_DNA"/>
</dbReference>
<keyword evidence="2" id="KW-0964">Secreted</keyword>
<organism evidence="5 6">
    <name type="scientific">Trichoderma longibrachiatum ATCC 18648</name>
    <dbReference type="NCBI Taxonomy" id="983965"/>
    <lineage>
        <taxon>Eukaryota</taxon>
        <taxon>Fungi</taxon>
        <taxon>Dikarya</taxon>
        <taxon>Ascomycota</taxon>
        <taxon>Pezizomycotina</taxon>
        <taxon>Sordariomycetes</taxon>
        <taxon>Hypocreomycetidae</taxon>
        <taxon>Hypocreales</taxon>
        <taxon>Hypocreaceae</taxon>
        <taxon>Trichoderma</taxon>
    </lineage>
</organism>
<gene>
    <name evidence="5" type="ORF">M440DRAFT_1150927</name>
</gene>
<name>A0A2T4BPM4_TRILO</name>
<feature type="signal peptide" evidence="4">
    <location>
        <begin position="1"/>
        <end position="19"/>
    </location>
</feature>
<evidence type="ECO:0000256" key="4">
    <source>
        <dbReference type="SAM" id="SignalP"/>
    </source>
</evidence>
<feature type="chain" id="PRO_5015692296" evidence="4">
    <location>
        <begin position="20"/>
        <end position="58"/>
    </location>
</feature>
<dbReference type="GO" id="GO:0005576">
    <property type="term" value="C:extracellular region"/>
    <property type="evidence" value="ECO:0007669"/>
    <property type="project" value="UniProtKB-SubCell"/>
</dbReference>
<sequence length="58" mass="5939">MKNLFTLAVTLALACGAVAAPGQTVERDGKIFDKRQCACVAGQQCCTAGDATLCFPGC</sequence>
<evidence type="ECO:0000256" key="3">
    <source>
        <dbReference type="ARBA" id="ARBA00022729"/>
    </source>
</evidence>
<dbReference type="OrthoDB" id="10401715at2759"/>
<evidence type="ECO:0000256" key="1">
    <source>
        <dbReference type="ARBA" id="ARBA00004613"/>
    </source>
</evidence>
<proteinExistence type="predicted"/>
<dbReference type="PROSITE" id="PS51257">
    <property type="entry name" value="PROKAR_LIPOPROTEIN"/>
    <property type="match status" value="1"/>
</dbReference>
<protein>
    <submittedName>
        <fullName evidence="5">Uncharacterized protein</fullName>
    </submittedName>
</protein>
<dbReference type="Pfam" id="PF03128">
    <property type="entry name" value="CXCXC"/>
    <property type="match status" value="1"/>
</dbReference>
<evidence type="ECO:0000313" key="6">
    <source>
        <dbReference type="Proteomes" id="UP000240760"/>
    </source>
</evidence>